<reference evidence="3" key="1">
    <citation type="journal article" date="2023" name="Mol. Phylogenet. Evol.">
        <title>Genome-scale phylogeny and comparative genomics of the fungal order Sordariales.</title>
        <authorList>
            <person name="Hensen N."/>
            <person name="Bonometti L."/>
            <person name="Westerberg I."/>
            <person name="Brannstrom I.O."/>
            <person name="Guillou S."/>
            <person name="Cros-Aarteil S."/>
            <person name="Calhoun S."/>
            <person name="Haridas S."/>
            <person name="Kuo A."/>
            <person name="Mondo S."/>
            <person name="Pangilinan J."/>
            <person name="Riley R."/>
            <person name="LaButti K."/>
            <person name="Andreopoulos B."/>
            <person name="Lipzen A."/>
            <person name="Chen C."/>
            <person name="Yan M."/>
            <person name="Daum C."/>
            <person name="Ng V."/>
            <person name="Clum A."/>
            <person name="Steindorff A."/>
            <person name="Ohm R.A."/>
            <person name="Martin F."/>
            <person name="Silar P."/>
            <person name="Natvig D.O."/>
            <person name="Lalanne C."/>
            <person name="Gautier V."/>
            <person name="Ament-Velasquez S.L."/>
            <person name="Kruys A."/>
            <person name="Hutchinson M.I."/>
            <person name="Powell A.J."/>
            <person name="Barry K."/>
            <person name="Miller A.N."/>
            <person name="Grigoriev I.V."/>
            <person name="Debuchy R."/>
            <person name="Gladieux P."/>
            <person name="Hiltunen Thoren M."/>
            <person name="Johannesson H."/>
        </authorList>
    </citation>
    <scope>NUCLEOTIDE SEQUENCE</scope>
    <source>
        <strain evidence="3">CBS 123565</strain>
    </source>
</reference>
<evidence type="ECO:0000313" key="3">
    <source>
        <dbReference type="EMBL" id="KAK4136608.1"/>
    </source>
</evidence>
<keyword evidence="2" id="KW-0472">Membrane</keyword>
<accession>A0AAN6UP59</accession>
<dbReference type="AlphaFoldDB" id="A0AAN6UP59"/>
<sequence>MLLLGITDSGTRARASRAPPIFSSRPRPHHPRHPRHPHLTCISPASLLNWCLGKWPKRHGGPDRNQRQVAAAHLWIVNFVASAGAIAFPFSSVSILGKMS</sequence>
<keyword evidence="4" id="KW-1185">Reference proteome</keyword>
<keyword evidence="2" id="KW-0812">Transmembrane</keyword>
<protein>
    <submittedName>
        <fullName evidence="3">Uncharacterized protein</fullName>
    </submittedName>
</protein>
<proteinExistence type="predicted"/>
<name>A0AAN6UP59_9PEZI</name>
<feature type="region of interest" description="Disordered" evidence="1">
    <location>
        <begin position="1"/>
        <end position="38"/>
    </location>
</feature>
<evidence type="ECO:0000256" key="1">
    <source>
        <dbReference type="SAM" id="MobiDB-lite"/>
    </source>
</evidence>
<feature type="transmembrane region" description="Helical" evidence="2">
    <location>
        <begin position="74"/>
        <end position="97"/>
    </location>
</feature>
<comment type="caution">
    <text evidence="3">The sequence shown here is derived from an EMBL/GenBank/DDBJ whole genome shotgun (WGS) entry which is preliminary data.</text>
</comment>
<reference evidence="3" key="2">
    <citation type="submission" date="2023-05" db="EMBL/GenBank/DDBJ databases">
        <authorList>
            <consortium name="Lawrence Berkeley National Laboratory"/>
            <person name="Steindorff A."/>
            <person name="Hensen N."/>
            <person name="Bonometti L."/>
            <person name="Westerberg I."/>
            <person name="Brannstrom I.O."/>
            <person name="Guillou S."/>
            <person name="Cros-Aarteil S."/>
            <person name="Calhoun S."/>
            <person name="Haridas S."/>
            <person name="Kuo A."/>
            <person name="Mondo S."/>
            <person name="Pangilinan J."/>
            <person name="Riley R."/>
            <person name="Labutti K."/>
            <person name="Andreopoulos B."/>
            <person name="Lipzen A."/>
            <person name="Chen C."/>
            <person name="Yanf M."/>
            <person name="Daum C."/>
            <person name="Ng V."/>
            <person name="Clum A."/>
            <person name="Ohm R."/>
            <person name="Martin F."/>
            <person name="Silar P."/>
            <person name="Natvig D."/>
            <person name="Lalanne C."/>
            <person name="Gautier V."/>
            <person name="Ament-Velasquez S.L."/>
            <person name="Kruys A."/>
            <person name="Hutchinson M.I."/>
            <person name="Powell A.J."/>
            <person name="Barry K."/>
            <person name="Miller A.N."/>
            <person name="Grigoriev I.V."/>
            <person name="Debuchy R."/>
            <person name="Gladieux P."/>
            <person name="Thoren M.H."/>
            <person name="Johannesson H."/>
        </authorList>
    </citation>
    <scope>NUCLEOTIDE SEQUENCE</scope>
    <source>
        <strain evidence="3">CBS 123565</strain>
    </source>
</reference>
<keyword evidence="2" id="KW-1133">Transmembrane helix</keyword>
<organism evidence="3 4">
    <name type="scientific">Trichocladium antarcticum</name>
    <dbReference type="NCBI Taxonomy" id="1450529"/>
    <lineage>
        <taxon>Eukaryota</taxon>
        <taxon>Fungi</taxon>
        <taxon>Dikarya</taxon>
        <taxon>Ascomycota</taxon>
        <taxon>Pezizomycotina</taxon>
        <taxon>Sordariomycetes</taxon>
        <taxon>Sordariomycetidae</taxon>
        <taxon>Sordariales</taxon>
        <taxon>Chaetomiaceae</taxon>
        <taxon>Trichocladium</taxon>
    </lineage>
</organism>
<evidence type="ECO:0000313" key="4">
    <source>
        <dbReference type="Proteomes" id="UP001304895"/>
    </source>
</evidence>
<gene>
    <name evidence="3" type="ORF">BT67DRAFT_454411</name>
</gene>
<feature type="compositionally biased region" description="Basic residues" evidence="1">
    <location>
        <begin position="26"/>
        <end position="38"/>
    </location>
</feature>
<dbReference type="EMBL" id="MU853403">
    <property type="protein sequence ID" value="KAK4136608.1"/>
    <property type="molecule type" value="Genomic_DNA"/>
</dbReference>
<dbReference type="Proteomes" id="UP001304895">
    <property type="component" value="Unassembled WGS sequence"/>
</dbReference>
<evidence type="ECO:0000256" key="2">
    <source>
        <dbReference type="SAM" id="Phobius"/>
    </source>
</evidence>